<evidence type="ECO:0000259" key="2">
    <source>
        <dbReference type="Pfam" id="PF16862"/>
    </source>
</evidence>
<evidence type="ECO:0000313" key="4">
    <source>
        <dbReference type="Proteomes" id="UP000693942"/>
    </source>
</evidence>
<dbReference type="PANTHER" id="PTHR36183">
    <property type="entry name" value="BETA-GLUCURONIDASE"/>
    <property type="match status" value="1"/>
</dbReference>
<dbReference type="InterPro" id="IPR031728">
    <property type="entry name" value="GlcAase_C"/>
</dbReference>
<dbReference type="SUPFAM" id="SSF51445">
    <property type="entry name" value="(Trans)glycosidases"/>
    <property type="match status" value="1"/>
</dbReference>
<organism evidence="3 4">
    <name type="scientific">Fusarium oxysporum f. sp. raphani</name>
    <dbReference type="NCBI Taxonomy" id="96318"/>
    <lineage>
        <taxon>Eukaryota</taxon>
        <taxon>Fungi</taxon>
        <taxon>Dikarya</taxon>
        <taxon>Ascomycota</taxon>
        <taxon>Pezizomycotina</taxon>
        <taxon>Sordariomycetes</taxon>
        <taxon>Hypocreomycetidae</taxon>
        <taxon>Hypocreales</taxon>
        <taxon>Nectriaceae</taxon>
        <taxon>Fusarium</taxon>
        <taxon>Fusarium oxysporum species complex</taxon>
    </lineage>
</organism>
<dbReference type="PANTHER" id="PTHR36183:SF2">
    <property type="entry name" value="BETA-GLUCURONIDASE C-TERMINAL DOMAIN-CONTAINING PROTEIN"/>
    <property type="match status" value="1"/>
</dbReference>
<proteinExistence type="predicted"/>
<keyword evidence="1" id="KW-0732">Signal</keyword>
<comment type="caution">
    <text evidence="3">The sequence shown here is derived from an EMBL/GenBank/DDBJ whole genome shotgun (WGS) entry which is preliminary data.</text>
</comment>
<dbReference type="EMBL" id="JAELUR010000012">
    <property type="protein sequence ID" value="KAG7424967.1"/>
    <property type="molecule type" value="Genomic_DNA"/>
</dbReference>
<name>A0A8J5PQP3_FUSOX</name>
<dbReference type="Pfam" id="PF16862">
    <property type="entry name" value="Glyco_hydro_79C"/>
    <property type="match status" value="1"/>
</dbReference>
<dbReference type="InterPro" id="IPR017853">
    <property type="entry name" value="GH"/>
</dbReference>
<feature type="chain" id="PRO_5035158198" evidence="1">
    <location>
        <begin position="18"/>
        <end position="511"/>
    </location>
</feature>
<dbReference type="InterPro" id="IPR052974">
    <property type="entry name" value="GH79_Enzymes"/>
</dbReference>
<feature type="signal peptide" evidence="1">
    <location>
        <begin position="1"/>
        <end position="17"/>
    </location>
</feature>
<dbReference type="Gene3D" id="2.60.40.1180">
    <property type="entry name" value="Golgi alpha-mannosidase II"/>
    <property type="match status" value="1"/>
</dbReference>
<evidence type="ECO:0000256" key="1">
    <source>
        <dbReference type="SAM" id="SignalP"/>
    </source>
</evidence>
<reference evidence="3" key="1">
    <citation type="submission" date="2021-04" db="EMBL/GenBank/DDBJ databases">
        <title>First draft genome resource for Brassicaceae pathogens Fusarium oxysporum f. sp. raphani and Fusarium oxysporum f. sp. rapae.</title>
        <authorList>
            <person name="Asai S."/>
        </authorList>
    </citation>
    <scope>NUCLEOTIDE SEQUENCE</scope>
    <source>
        <strain evidence="3">Tf1262</strain>
    </source>
</reference>
<protein>
    <submittedName>
        <fullName evidence="3">Beta-glucuronidase</fullName>
    </submittedName>
</protein>
<dbReference type="Proteomes" id="UP000693942">
    <property type="component" value="Unassembled WGS sequence"/>
</dbReference>
<sequence>MGLLQAIILCLAGIASAVPLHGDGHLSARSDVSFNIQEAAAKASPLDKQLMSLSIEFGNAVDFFGDVGKPNHFSKQLLQNIIDRSHSPTILRIGGNTQDRASFCETCNKTLNSNVRNDPNDPKGSEAVSVIFNKNLFNVLQHNVPAGSPIIFGLNYRNNSYRLAQAEIDNAFRYMDQSLVLAYELGNEANLYGDHRPPNYGIQDYAEDMCSWIPRLAARSSSPSKFQFPSFAGPEIFKKDMTIAKLVKMGVPQSIPAIEYFSLHGYPWNICSPADAAKVNLKNFLDHQQTLDLIDNYRDQIDAVRPLGKMMHMGETGSVACHGKNGVSNTLGAALWELDYALSGATSGINRFFFHMGKGDFYYSMWEPLPSETSPVPHINPTYYSMLFVADLVAGLRAPTIAPITSLDTQSAIHFAIFDNNRLEKLVFINTEYFNATTRRLSRDFSVGFILGKNPKVSRLTGRSSDATVGVSWAGQKVDSEGKIRGHAKIERAHNGIIRVWASEAVIVERG</sequence>
<feature type="domain" description="Beta-glucuronidase C-terminal" evidence="2">
    <location>
        <begin position="415"/>
        <end position="507"/>
    </location>
</feature>
<dbReference type="AlphaFoldDB" id="A0A8J5PQP3"/>
<gene>
    <name evidence="3" type="ORF">Forpi1262_v013798</name>
</gene>
<dbReference type="InterPro" id="IPR013780">
    <property type="entry name" value="Glyco_hydro_b"/>
</dbReference>
<evidence type="ECO:0000313" key="3">
    <source>
        <dbReference type="EMBL" id="KAG7424967.1"/>
    </source>
</evidence>
<dbReference type="Gene3D" id="3.20.20.80">
    <property type="entry name" value="Glycosidases"/>
    <property type="match status" value="1"/>
</dbReference>
<accession>A0A8J5PQP3</accession>